<dbReference type="InterPro" id="IPR015943">
    <property type="entry name" value="WD40/YVTN_repeat-like_dom_sf"/>
</dbReference>
<dbReference type="PANTHER" id="PTHR45282:SF2">
    <property type="entry name" value="OS03G0858400 PROTEIN"/>
    <property type="match status" value="1"/>
</dbReference>
<feature type="non-terminal residue" evidence="4">
    <location>
        <position position="1"/>
    </location>
</feature>
<accession>A0A6A4M8F8</accession>
<evidence type="ECO:0000313" key="4">
    <source>
        <dbReference type="EMBL" id="KAE9463067.1"/>
    </source>
</evidence>
<keyword evidence="2" id="KW-0677">Repeat</keyword>
<evidence type="ECO:0000256" key="3">
    <source>
        <dbReference type="PROSITE-ProRule" id="PRU00221"/>
    </source>
</evidence>
<dbReference type="InterPro" id="IPR001680">
    <property type="entry name" value="WD40_rpt"/>
</dbReference>
<dbReference type="Pfam" id="PF00400">
    <property type="entry name" value="WD40"/>
    <property type="match status" value="3"/>
</dbReference>
<dbReference type="EMBL" id="QEFC01000616">
    <property type="protein sequence ID" value="KAE9463067.1"/>
    <property type="molecule type" value="Genomic_DNA"/>
</dbReference>
<gene>
    <name evidence="4" type="ORF">C3L33_05024</name>
</gene>
<organism evidence="4 5">
    <name type="scientific">Rhododendron williamsianum</name>
    <dbReference type="NCBI Taxonomy" id="262921"/>
    <lineage>
        <taxon>Eukaryota</taxon>
        <taxon>Viridiplantae</taxon>
        <taxon>Streptophyta</taxon>
        <taxon>Embryophyta</taxon>
        <taxon>Tracheophyta</taxon>
        <taxon>Spermatophyta</taxon>
        <taxon>Magnoliopsida</taxon>
        <taxon>eudicotyledons</taxon>
        <taxon>Gunneridae</taxon>
        <taxon>Pentapetalae</taxon>
        <taxon>asterids</taxon>
        <taxon>Ericales</taxon>
        <taxon>Ericaceae</taxon>
        <taxon>Ericoideae</taxon>
        <taxon>Rhodoreae</taxon>
        <taxon>Rhododendron</taxon>
    </lineage>
</organism>
<evidence type="ECO:0000256" key="1">
    <source>
        <dbReference type="ARBA" id="ARBA00022574"/>
    </source>
</evidence>
<feature type="repeat" description="WD" evidence="3">
    <location>
        <begin position="250"/>
        <end position="284"/>
    </location>
</feature>
<evidence type="ECO:0008006" key="6">
    <source>
        <dbReference type="Google" id="ProtNLM"/>
    </source>
</evidence>
<feature type="repeat" description="WD" evidence="3">
    <location>
        <begin position="42"/>
        <end position="83"/>
    </location>
</feature>
<dbReference type="Proteomes" id="UP000428333">
    <property type="component" value="Linkage Group LG03"/>
</dbReference>
<dbReference type="SUPFAM" id="SSF50978">
    <property type="entry name" value="WD40 repeat-like"/>
    <property type="match status" value="1"/>
</dbReference>
<dbReference type="OrthoDB" id="346371at2759"/>
<dbReference type="PROSITE" id="PS50082">
    <property type="entry name" value="WD_REPEATS_2"/>
    <property type="match status" value="2"/>
</dbReference>
<dbReference type="Gene3D" id="2.130.10.10">
    <property type="entry name" value="YVTN repeat-like/Quinoprotein amine dehydrogenase"/>
    <property type="match status" value="3"/>
</dbReference>
<protein>
    <recommendedName>
        <fullName evidence="6">Anaphase-promoting complex subunit 4 WD40 domain-containing protein</fullName>
    </recommendedName>
</protein>
<comment type="caution">
    <text evidence="4">The sequence shown here is derived from an EMBL/GenBank/DDBJ whole genome shotgun (WGS) entry which is preliminary data.</text>
</comment>
<dbReference type="InterPro" id="IPR019775">
    <property type="entry name" value="WD40_repeat_CS"/>
</dbReference>
<name>A0A6A4M8F8_9ERIC</name>
<dbReference type="SMART" id="SM00320">
    <property type="entry name" value="WD40"/>
    <property type="match status" value="5"/>
</dbReference>
<dbReference type="InterPro" id="IPR036322">
    <property type="entry name" value="WD40_repeat_dom_sf"/>
</dbReference>
<proteinExistence type="predicted"/>
<dbReference type="PROSITE" id="PS50294">
    <property type="entry name" value="WD_REPEATS_REGION"/>
    <property type="match status" value="2"/>
</dbReference>
<keyword evidence="1 3" id="KW-0853">WD repeat</keyword>
<dbReference type="AlphaFoldDB" id="A0A6A4M8F8"/>
<evidence type="ECO:0000313" key="5">
    <source>
        <dbReference type="Proteomes" id="UP000428333"/>
    </source>
</evidence>
<reference evidence="4 5" key="1">
    <citation type="journal article" date="2019" name="Genome Biol. Evol.">
        <title>The Rhododendron genome and chromosomal organization provide insight into shared whole-genome duplications across the heath family (Ericaceae).</title>
        <authorList>
            <person name="Soza V.L."/>
            <person name="Lindsley D."/>
            <person name="Waalkes A."/>
            <person name="Ramage E."/>
            <person name="Patwardhan R.P."/>
            <person name="Burton J.N."/>
            <person name="Adey A."/>
            <person name="Kumar A."/>
            <person name="Qiu R."/>
            <person name="Shendure J."/>
            <person name="Hall B."/>
        </authorList>
    </citation>
    <scope>NUCLEOTIDE SEQUENCE [LARGE SCALE GENOMIC DNA]</scope>
    <source>
        <strain evidence="4">RSF 1966-606</strain>
    </source>
</reference>
<dbReference type="PROSITE" id="PS00678">
    <property type="entry name" value="WD_REPEATS_1"/>
    <property type="match status" value="1"/>
</dbReference>
<evidence type="ECO:0000256" key="2">
    <source>
        <dbReference type="ARBA" id="ARBA00022737"/>
    </source>
</evidence>
<sequence length="434" mass="47172">MMWLVCGHIFKITFDCQDAAAMSFGWEIEANKRHHPLDLNTLKGHGDSVTGLCFSSDGRSLATACADGVVRVFKLDDASSKSFKFLRINLPVGCHPTAVAFCDDASSLVVASQAFSGSSLYMYGEEKPQATGDSRQQTKLPLPEIKWEHHKAHDKRAILTLVGTMATYGSADGSTILASSSDGTDIKIWHGKTGKTLGNVDTNQLKNNMATISPNGRFVAAAAFTADVKVWEIIYSKDGAVKEVSKVMQLKGHKSAVTWLCFSPNSEQIITASKDGTIRIWNINVRYHQDEDPKTLKVFPIPLHDSNGTTMQYDRLSISPDGRILAVTNGSTLQWLSAETGQALDTADRAHDASDVLVVFHKYELVIGSEFCCCYGGVLTLENIGSHVDQTSDITDIAWAPRTISNGDKQALVLATASLDKKVKLWAAPPLHPS</sequence>
<keyword evidence="5" id="KW-1185">Reference proteome</keyword>
<dbReference type="PANTHER" id="PTHR45282">
    <property type="entry name" value="OS03G0858400 PROTEIN"/>
    <property type="match status" value="1"/>
</dbReference>